<keyword evidence="1" id="KW-0560">Oxidoreductase</keyword>
<dbReference type="InterPro" id="IPR051267">
    <property type="entry name" value="STEAP_metalloreductase"/>
</dbReference>
<protein>
    <submittedName>
        <fullName evidence="3">NADPH-dependent F420 reductase</fullName>
    </submittedName>
</protein>
<dbReference type="PANTHER" id="PTHR14239:SF10">
    <property type="entry name" value="REDUCTASE"/>
    <property type="match status" value="1"/>
</dbReference>
<dbReference type="InterPro" id="IPR036291">
    <property type="entry name" value="NAD(P)-bd_dom_sf"/>
</dbReference>
<evidence type="ECO:0000259" key="2">
    <source>
        <dbReference type="Pfam" id="PF03807"/>
    </source>
</evidence>
<comment type="caution">
    <text evidence="3">The sequence shown here is derived from an EMBL/GenBank/DDBJ whole genome shotgun (WGS) entry which is preliminary data.</text>
</comment>
<sequence>MKRCRAGPSKAALHPSLRKESMETVGIIGAGEVGSQLARAAIAAGYRVVIANSRGPETLSDLIAELGPNARAATAAEAALSGDFVIIAVPLKLANDMPVAELAGKIVLDTNNYMAWRDGNFAVIDSGEKTVHELRQEQLPTSKVAKAFSLIQAPNLFVLGNPADPHARHALPVSSNYPEAVELVTRLHDQFGFDTVDNSPLSESWRSGPGQPSWKAAFAHQTKSELEANLAKAVKLSVQAGDAR</sequence>
<reference evidence="4" key="1">
    <citation type="journal article" date="2019" name="Int. J. Syst. Evol. Microbiol.">
        <title>The Global Catalogue of Microorganisms (GCM) 10K type strain sequencing project: providing services to taxonomists for standard genome sequencing and annotation.</title>
        <authorList>
            <consortium name="The Broad Institute Genomics Platform"/>
            <consortium name="The Broad Institute Genome Sequencing Center for Infectious Disease"/>
            <person name="Wu L."/>
            <person name="Ma J."/>
        </authorList>
    </citation>
    <scope>NUCLEOTIDE SEQUENCE [LARGE SCALE GENOMIC DNA]</scope>
    <source>
        <strain evidence="4">CGMCC 4.7242</strain>
    </source>
</reference>
<dbReference type="InterPro" id="IPR028939">
    <property type="entry name" value="P5C_Rdtase_cat_N"/>
</dbReference>
<accession>A0ABW4S1G5</accession>
<organism evidence="3 4">
    <name type="scientific">Halodurantibacterium flavum</name>
    <dbReference type="NCBI Taxonomy" id="1382802"/>
    <lineage>
        <taxon>Bacteria</taxon>
        <taxon>Pseudomonadati</taxon>
        <taxon>Pseudomonadota</taxon>
        <taxon>Alphaproteobacteria</taxon>
        <taxon>Rhodobacterales</taxon>
        <taxon>Paracoccaceae</taxon>
        <taxon>Halodurantibacterium</taxon>
    </lineage>
</organism>
<dbReference type="SUPFAM" id="SSF51735">
    <property type="entry name" value="NAD(P)-binding Rossmann-fold domains"/>
    <property type="match status" value="1"/>
</dbReference>
<proteinExistence type="predicted"/>
<dbReference type="Proteomes" id="UP001597353">
    <property type="component" value="Unassembled WGS sequence"/>
</dbReference>
<dbReference type="PANTHER" id="PTHR14239">
    <property type="entry name" value="DUDULIN-RELATED"/>
    <property type="match status" value="1"/>
</dbReference>
<gene>
    <name evidence="3" type="ORF">ACFSGJ_00825</name>
</gene>
<feature type="domain" description="Pyrroline-5-carboxylate reductase catalytic N-terminal" evidence="2">
    <location>
        <begin position="24"/>
        <end position="113"/>
    </location>
</feature>
<dbReference type="RefSeq" id="WP_390258945.1">
    <property type="nucleotide sequence ID" value="NZ_JBHUGH010000001.1"/>
</dbReference>
<evidence type="ECO:0000256" key="1">
    <source>
        <dbReference type="ARBA" id="ARBA00023002"/>
    </source>
</evidence>
<keyword evidence="4" id="KW-1185">Reference proteome</keyword>
<name>A0ABW4S1G5_9RHOB</name>
<evidence type="ECO:0000313" key="3">
    <source>
        <dbReference type="EMBL" id="MFD1910752.1"/>
    </source>
</evidence>
<dbReference type="Gene3D" id="3.40.50.720">
    <property type="entry name" value="NAD(P)-binding Rossmann-like Domain"/>
    <property type="match status" value="1"/>
</dbReference>
<evidence type="ECO:0000313" key="4">
    <source>
        <dbReference type="Proteomes" id="UP001597353"/>
    </source>
</evidence>
<dbReference type="Pfam" id="PF03807">
    <property type="entry name" value="F420_oxidored"/>
    <property type="match status" value="1"/>
</dbReference>
<dbReference type="EMBL" id="JBHUGH010000001">
    <property type="protein sequence ID" value="MFD1910752.1"/>
    <property type="molecule type" value="Genomic_DNA"/>
</dbReference>